<protein>
    <submittedName>
        <fullName evidence="1">Triacylglycerol lipase</fullName>
    </submittedName>
</protein>
<dbReference type="AlphaFoldDB" id="A0A951PP70"/>
<dbReference type="Pfam" id="PF02089">
    <property type="entry name" value="Palm_thioest"/>
    <property type="match status" value="1"/>
</dbReference>
<evidence type="ECO:0000313" key="2">
    <source>
        <dbReference type="Proteomes" id="UP000753908"/>
    </source>
</evidence>
<sequence>MKIASDYATPKLRDRNPVLLIHGITDTIAVFQGMATYLSAQGWSVHSFNLIPNNGDLSLDQLAAQVADYVAKTFDPKQSIDVIGFSMGGIVSRYYIQRLGGIDRVQRYISISAPNHGTLAAHLSWRPGCIQMRPDSEFLRDLNRDASIMLERLNFTVMWTPYDLIIVPAKSSQMPVGKEVIVPARLHAWMLTDERCLKAVAAALSEPVLVADDKTVSSPS</sequence>
<dbReference type="SUPFAM" id="SSF53474">
    <property type="entry name" value="alpha/beta-Hydrolases"/>
    <property type="match status" value="1"/>
</dbReference>
<name>A0A951PP70_9CYAN</name>
<dbReference type="Gene3D" id="3.40.50.1820">
    <property type="entry name" value="alpha/beta hydrolase"/>
    <property type="match status" value="1"/>
</dbReference>
<reference evidence="1" key="2">
    <citation type="journal article" date="2022" name="Microbiol. Resour. Announc.">
        <title>Metagenome Sequencing to Explore Phylogenomics of Terrestrial Cyanobacteria.</title>
        <authorList>
            <person name="Ward R.D."/>
            <person name="Stajich J.E."/>
            <person name="Johansen J.R."/>
            <person name="Huntemann M."/>
            <person name="Clum A."/>
            <person name="Foster B."/>
            <person name="Foster B."/>
            <person name="Roux S."/>
            <person name="Palaniappan K."/>
            <person name="Varghese N."/>
            <person name="Mukherjee S."/>
            <person name="Reddy T.B.K."/>
            <person name="Daum C."/>
            <person name="Copeland A."/>
            <person name="Chen I.A."/>
            <person name="Ivanova N.N."/>
            <person name="Kyrpides N.C."/>
            <person name="Shapiro N."/>
            <person name="Eloe-Fadrosh E.A."/>
            <person name="Pietrasiak N."/>
        </authorList>
    </citation>
    <scope>NUCLEOTIDE SEQUENCE</scope>
    <source>
        <strain evidence="1">CPER-KK1</strain>
    </source>
</reference>
<proteinExistence type="predicted"/>
<gene>
    <name evidence="1" type="ORF">KME25_22710</name>
</gene>
<dbReference type="InterPro" id="IPR029058">
    <property type="entry name" value="AB_hydrolase_fold"/>
</dbReference>
<comment type="caution">
    <text evidence="1">The sequence shown here is derived from an EMBL/GenBank/DDBJ whole genome shotgun (WGS) entry which is preliminary data.</text>
</comment>
<dbReference type="Proteomes" id="UP000753908">
    <property type="component" value="Unassembled WGS sequence"/>
</dbReference>
<dbReference type="PANTHER" id="PTHR37946:SF1">
    <property type="entry name" value="SLL1969 PROTEIN"/>
    <property type="match status" value="1"/>
</dbReference>
<evidence type="ECO:0000313" key="1">
    <source>
        <dbReference type="EMBL" id="MBW4547222.1"/>
    </source>
</evidence>
<reference evidence="1" key="1">
    <citation type="submission" date="2021-05" db="EMBL/GenBank/DDBJ databases">
        <authorList>
            <person name="Pietrasiak N."/>
            <person name="Ward R."/>
            <person name="Stajich J.E."/>
            <person name="Kurbessoian T."/>
        </authorList>
    </citation>
    <scope>NUCLEOTIDE SEQUENCE</scope>
    <source>
        <strain evidence="1">CPER-KK1</strain>
    </source>
</reference>
<organism evidence="1 2">
    <name type="scientific">Symplocastrum torsivum CPER-KK1</name>
    <dbReference type="NCBI Taxonomy" id="450513"/>
    <lineage>
        <taxon>Bacteria</taxon>
        <taxon>Bacillati</taxon>
        <taxon>Cyanobacteriota</taxon>
        <taxon>Cyanophyceae</taxon>
        <taxon>Oscillatoriophycideae</taxon>
        <taxon>Oscillatoriales</taxon>
        <taxon>Microcoleaceae</taxon>
        <taxon>Symplocastrum</taxon>
    </lineage>
</organism>
<accession>A0A951PP70</accession>
<dbReference type="PANTHER" id="PTHR37946">
    <property type="entry name" value="SLL1969 PROTEIN"/>
    <property type="match status" value="1"/>
</dbReference>
<dbReference type="EMBL" id="JAHHIF010000037">
    <property type="protein sequence ID" value="MBW4547222.1"/>
    <property type="molecule type" value="Genomic_DNA"/>
</dbReference>